<reference evidence="2 3" key="1">
    <citation type="submission" date="2020-06" db="EMBL/GenBank/DDBJ databases">
        <authorList>
            <person name="Li R."/>
            <person name="Bekaert M."/>
        </authorList>
    </citation>
    <scope>NUCLEOTIDE SEQUENCE [LARGE SCALE GENOMIC DNA]</scope>
    <source>
        <strain evidence="3">wild</strain>
    </source>
</reference>
<protein>
    <recommendedName>
        <fullName evidence="1">CARD domain-containing protein</fullName>
    </recommendedName>
</protein>
<gene>
    <name evidence="2" type="ORF">MCOR_38241</name>
</gene>
<dbReference type="InterPro" id="IPR011029">
    <property type="entry name" value="DEATH-like_dom_sf"/>
</dbReference>
<name>A0A6J8DBL0_MYTCO</name>
<feature type="domain" description="CARD" evidence="1">
    <location>
        <begin position="1"/>
        <end position="92"/>
    </location>
</feature>
<dbReference type="Pfam" id="PF00619">
    <property type="entry name" value="CARD"/>
    <property type="match status" value="1"/>
</dbReference>
<dbReference type="GO" id="GO:0042981">
    <property type="term" value="P:regulation of apoptotic process"/>
    <property type="evidence" value="ECO:0007669"/>
    <property type="project" value="InterPro"/>
</dbReference>
<dbReference type="Gene3D" id="1.10.533.10">
    <property type="entry name" value="Death Domain, Fas"/>
    <property type="match status" value="1"/>
</dbReference>
<proteinExistence type="predicted"/>
<sequence length="110" mass="12891">MLHTHQIQLQKNYMMFVHGVDCKTDIADHLYQSDVLSTDEKEEICNSALTELESNRILYHILFWKGEDAYTHLLEALKHGEYQDVATEMEKTELSDQEIQLCQIGKYNKV</sequence>
<dbReference type="SUPFAM" id="SSF47986">
    <property type="entry name" value="DEATH domain"/>
    <property type="match status" value="1"/>
</dbReference>
<dbReference type="GO" id="GO:0002020">
    <property type="term" value="F:protease binding"/>
    <property type="evidence" value="ECO:0007669"/>
    <property type="project" value="InterPro"/>
</dbReference>
<dbReference type="GO" id="GO:0070513">
    <property type="term" value="F:death domain binding"/>
    <property type="evidence" value="ECO:0007669"/>
    <property type="project" value="InterPro"/>
</dbReference>
<evidence type="ECO:0000313" key="2">
    <source>
        <dbReference type="EMBL" id="CAC5404460.1"/>
    </source>
</evidence>
<accession>A0A6J8DBL0</accession>
<dbReference type="AlphaFoldDB" id="A0A6J8DBL0"/>
<dbReference type="OrthoDB" id="21416at2759"/>
<dbReference type="CDD" id="cd01671">
    <property type="entry name" value="CARD"/>
    <property type="match status" value="1"/>
</dbReference>
<dbReference type="PROSITE" id="PS50209">
    <property type="entry name" value="CARD"/>
    <property type="match status" value="1"/>
</dbReference>
<dbReference type="PANTHER" id="PTHR15034">
    <property type="entry name" value="DEATH DOMAIN-CONTAINING PROTEIN CRADD"/>
    <property type="match status" value="1"/>
</dbReference>
<dbReference type="PANTHER" id="PTHR15034:SF5">
    <property type="entry name" value="DEATH DOMAIN-CONTAINING PROTEIN CRADD"/>
    <property type="match status" value="1"/>
</dbReference>
<evidence type="ECO:0000313" key="3">
    <source>
        <dbReference type="Proteomes" id="UP000507470"/>
    </source>
</evidence>
<organism evidence="2 3">
    <name type="scientific">Mytilus coruscus</name>
    <name type="common">Sea mussel</name>
    <dbReference type="NCBI Taxonomy" id="42192"/>
    <lineage>
        <taxon>Eukaryota</taxon>
        <taxon>Metazoa</taxon>
        <taxon>Spiralia</taxon>
        <taxon>Lophotrochozoa</taxon>
        <taxon>Mollusca</taxon>
        <taxon>Bivalvia</taxon>
        <taxon>Autobranchia</taxon>
        <taxon>Pteriomorphia</taxon>
        <taxon>Mytilida</taxon>
        <taxon>Mytiloidea</taxon>
        <taxon>Mytilidae</taxon>
        <taxon>Mytilinae</taxon>
        <taxon>Mytilus</taxon>
    </lineage>
</organism>
<evidence type="ECO:0000259" key="1">
    <source>
        <dbReference type="PROSITE" id="PS50209"/>
    </source>
</evidence>
<dbReference type="Proteomes" id="UP000507470">
    <property type="component" value="Unassembled WGS sequence"/>
</dbReference>
<dbReference type="EMBL" id="CACVKT020006952">
    <property type="protein sequence ID" value="CAC5404460.1"/>
    <property type="molecule type" value="Genomic_DNA"/>
</dbReference>
<keyword evidence="3" id="KW-1185">Reference proteome</keyword>
<dbReference type="InterPro" id="IPR001315">
    <property type="entry name" value="CARD"/>
</dbReference>
<dbReference type="InterPro" id="IPR037939">
    <property type="entry name" value="CRADD"/>
</dbReference>